<protein>
    <submittedName>
        <fullName evidence="1">Uncharacterized protein</fullName>
    </submittedName>
</protein>
<sequence length="59" mass="6470">MSPCNIRIRPDLHSVTLTFSNNGENQLLAELHAATASRTRALARISPDQQALFPEGELP</sequence>
<name>A0A2J7Z9R0_STRMQ</name>
<reference evidence="1 2" key="1">
    <citation type="submission" date="2015-09" db="EMBL/GenBank/DDBJ databases">
        <title>Genome sequence, genome mining and natural product profiling of a biocontrol bacterium Streptomyces malaysiensis F913.</title>
        <authorList>
            <person name="Xu Y."/>
            <person name="Wei J."/>
            <person name="Xie J."/>
            <person name="Li T."/>
            <person name="Zhou Z."/>
        </authorList>
    </citation>
    <scope>NUCLEOTIDE SEQUENCE [LARGE SCALE GENOMIC DNA]</scope>
    <source>
        <strain evidence="1 2">F913</strain>
    </source>
</reference>
<organism evidence="1 2">
    <name type="scientific">Streptomyces malaysiensis</name>
    <dbReference type="NCBI Taxonomy" id="92644"/>
    <lineage>
        <taxon>Bacteria</taxon>
        <taxon>Bacillati</taxon>
        <taxon>Actinomycetota</taxon>
        <taxon>Actinomycetes</taxon>
        <taxon>Kitasatosporales</taxon>
        <taxon>Streptomycetaceae</taxon>
        <taxon>Streptomyces</taxon>
        <taxon>Streptomyces violaceusniger group</taxon>
    </lineage>
</organism>
<proteinExistence type="predicted"/>
<evidence type="ECO:0000313" key="1">
    <source>
        <dbReference type="EMBL" id="PNG97011.1"/>
    </source>
</evidence>
<accession>A0A2J7Z9R0</accession>
<dbReference type="AlphaFoldDB" id="A0A2J7Z9R0"/>
<dbReference type="RefSeq" id="WP_102934457.1">
    <property type="nucleotide sequence ID" value="NZ_LJIW01000001.1"/>
</dbReference>
<keyword evidence="2" id="KW-1185">Reference proteome</keyword>
<dbReference type="EMBL" id="LJIW01000001">
    <property type="protein sequence ID" value="PNG97011.1"/>
    <property type="molecule type" value="Genomic_DNA"/>
</dbReference>
<gene>
    <name evidence="1" type="ORF">SMF913_13036</name>
</gene>
<comment type="caution">
    <text evidence="1">The sequence shown here is derived from an EMBL/GenBank/DDBJ whole genome shotgun (WGS) entry which is preliminary data.</text>
</comment>
<dbReference type="Proteomes" id="UP000236520">
    <property type="component" value="Unassembled WGS sequence"/>
</dbReference>
<evidence type="ECO:0000313" key="2">
    <source>
        <dbReference type="Proteomes" id="UP000236520"/>
    </source>
</evidence>